<organism evidence="14 15">
    <name type="scientific">Desulfosoma caldarium</name>
    <dbReference type="NCBI Taxonomy" id="610254"/>
    <lineage>
        <taxon>Bacteria</taxon>
        <taxon>Pseudomonadati</taxon>
        <taxon>Thermodesulfobacteriota</taxon>
        <taxon>Syntrophobacteria</taxon>
        <taxon>Syntrophobacterales</taxon>
        <taxon>Syntrophobacteraceae</taxon>
        <taxon>Desulfosoma</taxon>
    </lineage>
</organism>
<dbReference type="FunFam" id="3.40.50.2300:FF:000018">
    <property type="entry name" value="DNA-binding transcriptional regulator NtrC"/>
    <property type="match status" value="1"/>
</dbReference>
<evidence type="ECO:0000256" key="1">
    <source>
        <dbReference type="ARBA" id="ARBA00004496"/>
    </source>
</evidence>
<dbReference type="AlphaFoldDB" id="A0A3N1VKA1"/>
<dbReference type="Proteomes" id="UP000276223">
    <property type="component" value="Unassembled WGS sequence"/>
</dbReference>
<keyword evidence="5" id="KW-0067">ATP-binding</keyword>
<dbReference type="InterPro" id="IPR003593">
    <property type="entry name" value="AAA+_ATPase"/>
</dbReference>
<dbReference type="SUPFAM" id="SSF52172">
    <property type="entry name" value="CheY-like"/>
    <property type="match status" value="1"/>
</dbReference>
<evidence type="ECO:0000256" key="11">
    <source>
        <dbReference type="PROSITE-ProRule" id="PRU00169"/>
    </source>
</evidence>
<keyword evidence="9" id="KW-0010">Activator</keyword>
<dbReference type="InterPro" id="IPR002197">
    <property type="entry name" value="HTH_Fis"/>
</dbReference>
<dbReference type="InterPro" id="IPR027417">
    <property type="entry name" value="P-loop_NTPase"/>
</dbReference>
<dbReference type="Gene3D" id="3.40.50.2300">
    <property type="match status" value="1"/>
</dbReference>
<accession>A0A3N1VKA1</accession>
<name>A0A3N1VKA1_9BACT</name>
<dbReference type="InterPro" id="IPR025943">
    <property type="entry name" value="Sigma_54_int_dom_ATP-bd_2"/>
</dbReference>
<evidence type="ECO:0000256" key="9">
    <source>
        <dbReference type="ARBA" id="ARBA00023159"/>
    </source>
</evidence>
<feature type="domain" description="Response regulatory" evidence="13">
    <location>
        <begin position="5"/>
        <end position="119"/>
    </location>
</feature>
<evidence type="ECO:0000313" key="15">
    <source>
        <dbReference type="Proteomes" id="UP000276223"/>
    </source>
</evidence>
<dbReference type="InterPro" id="IPR009057">
    <property type="entry name" value="Homeodomain-like_sf"/>
</dbReference>
<dbReference type="RefSeq" id="WP_123289033.1">
    <property type="nucleotide sequence ID" value="NZ_RJVA01000009.1"/>
</dbReference>
<dbReference type="PROSITE" id="PS00675">
    <property type="entry name" value="SIGMA54_INTERACT_1"/>
    <property type="match status" value="1"/>
</dbReference>
<keyword evidence="8 14" id="KW-0238">DNA-binding</keyword>
<dbReference type="SMART" id="SM00448">
    <property type="entry name" value="REC"/>
    <property type="match status" value="1"/>
</dbReference>
<comment type="subcellular location">
    <subcellularLocation>
        <location evidence="1">Cytoplasm</location>
    </subcellularLocation>
</comment>
<dbReference type="PROSITE" id="PS00688">
    <property type="entry name" value="SIGMA54_INTERACT_3"/>
    <property type="match status" value="1"/>
</dbReference>
<evidence type="ECO:0000256" key="6">
    <source>
        <dbReference type="ARBA" id="ARBA00023012"/>
    </source>
</evidence>
<dbReference type="Pfam" id="PF02954">
    <property type="entry name" value="HTH_8"/>
    <property type="match status" value="1"/>
</dbReference>
<evidence type="ECO:0000313" key="14">
    <source>
        <dbReference type="EMBL" id="ROR03244.1"/>
    </source>
</evidence>
<dbReference type="InterPro" id="IPR011006">
    <property type="entry name" value="CheY-like_superfamily"/>
</dbReference>
<keyword evidence="2" id="KW-0963">Cytoplasm</keyword>
<dbReference type="PANTHER" id="PTHR32071">
    <property type="entry name" value="TRANSCRIPTIONAL REGULATORY PROTEIN"/>
    <property type="match status" value="1"/>
</dbReference>
<dbReference type="FunFam" id="1.10.8.60:FF:000014">
    <property type="entry name" value="DNA-binding transcriptional regulator NtrC"/>
    <property type="match status" value="1"/>
</dbReference>
<dbReference type="FunFam" id="3.40.50.300:FF:000006">
    <property type="entry name" value="DNA-binding transcriptional regulator NtrC"/>
    <property type="match status" value="1"/>
</dbReference>
<dbReference type="GO" id="GO:0043565">
    <property type="term" value="F:sequence-specific DNA binding"/>
    <property type="evidence" value="ECO:0007669"/>
    <property type="project" value="InterPro"/>
</dbReference>
<dbReference type="OrthoDB" id="9763792at2"/>
<evidence type="ECO:0000256" key="10">
    <source>
        <dbReference type="ARBA" id="ARBA00023163"/>
    </source>
</evidence>
<evidence type="ECO:0000256" key="8">
    <source>
        <dbReference type="ARBA" id="ARBA00023125"/>
    </source>
</evidence>
<dbReference type="GO" id="GO:0006355">
    <property type="term" value="P:regulation of DNA-templated transcription"/>
    <property type="evidence" value="ECO:0007669"/>
    <property type="project" value="InterPro"/>
</dbReference>
<evidence type="ECO:0000256" key="4">
    <source>
        <dbReference type="ARBA" id="ARBA00022741"/>
    </source>
</evidence>
<reference evidence="14 15" key="1">
    <citation type="submission" date="2018-11" db="EMBL/GenBank/DDBJ databases">
        <title>Genomic Encyclopedia of Type Strains, Phase IV (KMG-IV): sequencing the most valuable type-strain genomes for metagenomic binning, comparative biology and taxonomic classification.</title>
        <authorList>
            <person name="Goeker M."/>
        </authorList>
    </citation>
    <scope>NUCLEOTIDE SEQUENCE [LARGE SCALE GENOMIC DNA]</scope>
    <source>
        <strain evidence="14 15">DSM 22027</strain>
    </source>
</reference>
<dbReference type="Pfam" id="PF00158">
    <property type="entry name" value="Sigma54_activat"/>
    <property type="match status" value="1"/>
</dbReference>
<dbReference type="InterPro" id="IPR002078">
    <property type="entry name" value="Sigma_54_int"/>
</dbReference>
<keyword evidence="15" id="KW-1185">Reference proteome</keyword>
<evidence type="ECO:0000259" key="13">
    <source>
        <dbReference type="PROSITE" id="PS50110"/>
    </source>
</evidence>
<comment type="caution">
    <text evidence="14">The sequence shown here is derived from an EMBL/GenBank/DDBJ whole genome shotgun (WGS) entry which is preliminary data.</text>
</comment>
<evidence type="ECO:0000256" key="7">
    <source>
        <dbReference type="ARBA" id="ARBA00023015"/>
    </source>
</evidence>
<dbReference type="Pfam" id="PF25601">
    <property type="entry name" value="AAA_lid_14"/>
    <property type="match status" value="1"/>
</dbReference>
<dbReference type="PROSITE" id="PS50045">
    <property type="entry name" value="SIGMA54_INTERACT_4"/>
    <property type="match status" value="1"/>
</dbReference>
<protein>
    <submittedName>
        <fullName evidence="14">DNA-binding NtrC family response regulator</fullName>
    </submittedName>
</protein>
<keyword evidence="10" id="KW-0804">Transcription</keyword>
<dbReference type="PRINTS" id="PR01590">
    <property type="entry name" value="HTHFIS"/>
</dbReference>
<feature type="domain" description="Sigma-54 factor interaction" evidence="12">
    <location>
        <begin position="144"/>
        <end position="373"/>
    </location>
</feature>
<dbReference type="PROSITE" id="PS00676">
    <property type="entry name" value="SIGMA54_INTERACT_2"/>
    <property type="match status" value="1"/>
</dbReference>
<keyword evidence="3 11" id="KW-0597">Phosphoprotein</keyword>
<dbReference type="SUPFAM" id="SSF46689">
    <property type="entry name" value="Homeodomain-like"/>
    <property type="match status" value="1"/>
</dbReference>
<dbReference type="Gene3D" id="3.40.50.300">
    <property type="entry name" value="P-loop containing nucleotide triphosphate hydrolases"/>
    <property type="match status" value="1"/>
</dbReference>
<dbReference type="Gene3D" id="1.10.8.60">
    <property type="match status" value="1"/>
</dbReference>
<dbReference type="GO" id="GO:0005737">
    <property type="term" value="C:cytoplasm"/>
    <property type="evidence" value="ECO:0007669"/>
    <property type="project" value="UniProtKB-SubCell"/>
</dbReference>
<dbReference type="GO" id="GO:0005524">
    <property type="term" value="F:ATP binding"/>
    <property type="evidence" value="ECO:0007669"/>
    <property type="project" value="UniProtKB-KW"/>
</dbReference>
<gene>
    <name evidence="14" type="ORF">EDC27_0506</name>
</gene>
<proteinExistence type="predicted"/>
<feature type="modified residue" description="4-aspartylphosphate" evidence="11">
    <location>
        <position position="54"/>
    </location>
</feature>
<dbReference type="SMART" id="SM00382">
    <property type="entry name" value="AAA"/>
    <property type="match status" value="1"/>
</dbReference>
<dbReference type="InterPro" id="IPR058031">
    <property type="entry name" value="AAA_lid_NorR"/>
</dbReference>
<dbReference type="InterPro" id="IPR025662">
    <property type="entry name" value="Sigma_54_int_dom_ATP-bd_1"/>
</dbReference>
<dbReference type="GO" id="GO:0000160">
    <property type="term" value="P:phosphorelay signal transduction system"/>
    <property type="evidence" value="ECO:0007669"/>
    <property type="project" value="UniProtKB-KW"/>
</dbReference>
<evidence type="ECO:0000256" key="5">
    <source>
        <dbReference type="ARBA" id="ARBA00022840"/>
    </source>
</evidence>
<sequence length="451" mass="50851">MTAAQILVVDDERIARENLAHVLSKEGYHVVMVDSGEKALRELEKQTFDVVLTDLRMETLGGMAVLERCKELSPTTEVIMITGYASVSSAVEAMQKGAYYYLPKPFKLDEVRHLVRNALERRRLHQEVQELRRQVVQGDTKALLVGKSAKIQALQRMIEQVAPTDCNVLILGETGTGKELVARAIHVLSPRKEKRFMAISCAAFSEELLANELFGHEKEAFTGAGNVKIGLLEAASEGTVFLDEVGDMPLSMQVKLLRVLQERKLLRVGGTEEIPVDIRVVAATNKDLSKEMATKKFRPDLYYRLNVVTLYVPTLAERKDDIPLLCRHFLKKAATAQGKEVHDIAPEVLDILLRYEFPGNVRELQNIIERAVALAQGSTILPEHLPPDLQQITLRVSRPPFREFLTLEEAEKEYILWVLKKVRGNRTRAAQILGINRASLWRKLKSYNLAD</sequence>
<evidence type="ECO:0000256" key="2">
    <source>
        <dbReference type="ARBA" id="ARBA00022490"/>
    </source>
</evidence>
<dbReference type="PANTHER" id="PTHR32071:SF119">
    <property type="entry name" value="SIGMA L-DEPENDENT TRANSCRIPTIONAL REGULATOR YPLP-RELATED"/>
    <property type="match status" value="1"/>
</dbReference>
<dbReference type="Gene3D" id="1.10.10.60">
    <property type="entry name" value="Homeodomain-like"/>
    <property type="match status" value="1"/>
</dbReference>
<dbReference type="PROSITE" id="PS50110">
    <property type="entry name" value="RESPONSE_REGULATORY"/>
    <property type="match status" value="1"/>
</dbReference>
<keyword evidence="6" id="KW-0902">Two-component regulatory system</keyword>
<keyword evidence="7" id="KW-0805">Transcription regulation</keyword>
<evidence type="ECO:0000256" key="3">
    <source>
        <dbReference type="ARBA" id="ARBA00022553"/>
    </source>
</evidence>
<dbReference type="InterPro" id="IPR025944">
    <property type="entry name" value="Sigma_54_int_dom_CS"/>
</dbReference>
<dbReference type="Pfam" id="PF00072">
    <property type="entry name" value="Response_reg"/>
    <property type="match status" value="1"/>
</dbReference>
<keyword evidence="4" id="KW-0547">Nucleotide-binding</keyword>
<dbReference type="InterPro" id="IPR001789">
    <property type="entry name" value="Sig_transdc_resp-reg_receiver"/>
</dbReference>
<evidence type="ECO:0000259" key="12">
    <source>
        <dbReference type="PROSITE" id="PS50045"/>
    </source>
</evidence>
<dbReference type="SUPFAM" id="SSF52540">
    <property type="entry name" value="P-loop containing nucleoside triphosphate hydrolases"/>
    <property type="match status" value="1"/>
</dbReference>
<dbReference type="EMBL" id="RJVA01000009">
    <property type="protein sequence ID" value="ROR03244.1"/>
    <property type="molecule type" value="Genomic_DNA"/>
</dbReference>
<dbReference type="CDD" id="cd00009">
    <property type="entry name" value="AAA"/>
    <property type="match status" value="1"/>
</dbReference>